<feature type="transmembrane region" description="Helical" evidence="1">
    <location>
        <begin position="91"/>
        <end position="117"/>
    </location>
</feature>
<reference evidence="3 4" key="1">
    <citation type="submission" date="2020-07" db="EMBL/GenBank/DDBJ databases">
        <title>Halosimplex pelagicum sp. nov. and Halosimplex rubrum sp. nov., isolated from salted brown alga Laminaria, and emended description of the genus Halosimplex.</title>
        <authorList>
            <person name="Cui H."/>
        </authorList>
    </citation>
    <scope>NUCLEOTIDE SEQUENCE [LARGE SCALE GENOMIC DNA]</scope>
    <source>
        <strain evidence="3 4">R27</strain>
    </source>
</reference>
<protein>
    <submittedName>
        <fullName evidence="3">HPP family protein</fullName>
    </submittedName>
</protein>
<feature type="transmembrane region" description="Helical" evidence="1">
    <location>
        <begin position="137"/>
        <end position="158"/>
    </location>
</feature>
<dbReference type="Proteomes" id="UP000509667">
    <property type="component" value="Chromosome"/>
</dbReference>
<evidence type="ECO:0000259" key="2">
    <source>
        <dbReference type="Pfam" id="PF04982"/>
    </source>
</evidence>
<proteinExistence type="predicted"/>
<evidence type="ECO:0000256" key="1">
    <source>
        <dbReference type="SAM" id="Phobius"/>
    </source>
</evidence>
<gene>
    <name evidence="3" type="ORF">HZS55_06755</name>
</gene>
<sequence length="172" mass="17099">MSRFAVRTAVHAGALLAVTGAVAWLTGTPFVFPSLGPTAYVLATRRTADRSGLARVVAAHVVGVVAGLVSYRLLADGVVVTADLAPRSPALAAVVASGVLALALTSAGMVATGAVHPPACATTLIVSLGLLPTLREGLLIAVAVCVLVVAHAVVVRAIPDGDERERAAPGGS</sequence>
<dbReference type="KEGG" id="hrr:HZS55_06755"/>
<dbReference type="EMBL" id="CP058910">
    <property type="protein sequence ID" value="QLH79940.1"/>
    <property type="molecule type" value="Genomic_DNA"/>
</dbReference>
<feature type="domain" description="HPP transmembrane region" evidence="2">
    <location>
        <begin position="6"/>
        <end position="158"/>
    </location>
</feature>
<accession>A0A7D5PCH5</accession>
<dbReference type="AlphaFoldDB" id="A0A7D5PCH5"/>
<evidence type="ECO:0000313" key="3">
    <source>
        <dbReference type="EMBL" id="QLH79940.1"/>
    </source>
</evidence>
<feature type="transmembrane region" description="Helical" evidence="1">
    <location>
        <begin position="52"/>
        <end position="71"/>
    </location>
</feature>
<dbReference type="InterPro" id="IPR058581">
    <property type="entry name" value="TM_HPP"/>
</dbReference>
<keyword evidence="4" id="KW-1185">Reference proteome</keyword>
<evidence type="ECO:0000313" key="4">
    <source>
        <dbReference type="Proteomes" id="UP000509667"/>
    </source>
</evidence>
<feature type="transmembrane region" description="Helical" evidence="1">
    <location>
        <begin position="12"/>
        <end position="32"/>
    </location>
</feature>
<name>A0A7D5PCH5_9EURY</name>
<keyword evidence="1" id="KW-1133">Transmembrane helix</keyword>
<keyword evidence="1" id="KW-0472">Membrane</keyword>
<dbReference type="Pfam" id="PF04982">
    <property type="entry name" value="TM_HPP"/>
    <property type="match status" value="1"/>
</dbReference>
<organism evidence="3 4">
    <name type="scientific">Halosimplex rubrum</name>
    <dbReference type="NCBI Taxonomy" id="869889"/>
    <lineage>
        <taxon>Archaea</taxon>
        <taxon>Methanobacteriati</taxon>
        <taxon>Methanobacteriota</taxon>
        <taxon>Stenosarchaea group</taxon>
        <taxon>Halobacteria</taxon>
        <taxon>Halobacteriales</taxon>
        <taxon>Haloarculaceae</taxon>
        <taxon>Halosimplex</taxon>
    </lineage>
</organism>
<keyword evidence="1" id="KW-0812">Transmembrane</keyword>